<evidence type="ECO:0000313" key="11">
    <source>
        <dbReference type="Proteomes" id="UP001360560"/>
    </source>
</evidence>
<feature type="binding site" evidence="7">
    <location>
        <position position="588"/>
    </location>
    <ligand>
        <name>L-glutamate</name>
        <dbReference type="ChEBI" id="CHEBI:29985"/>
    </ligand>
</feature>
<dbReference type="NCBIfam" id="TIGR00066">
    <property type="entry name" value="g_glut_trans"/>
    <property type="match status" value="1"/>
</dbReference>
<evidence type="ECO:0000256" key="8">
    <source>
        <dbReference type="RuleBase" id="RU368068"/>
    </source>
</evidence>
<dbReference type="GO" id="GO:0103068">
    <property type="term" value="F:leukotriene C4 gamma-glutamyl transferase activity"/>
    <property type="evidence" value="ECO:0007669"/>
    <property type="project" value="UniProtKB-EC"/>
</dbReference>
<comment type="pathway">
    <text evidence="3 8">Sulfur metabolism; glutathione metabolism.</text>
</comment>
<evidence type="ECO:0000256" key="5">
    <source>
        <dbReference type="ARBA" id="ARBA00047417"/>
    </source>
</evidence>
<dbReference type="GO" id="GO:0000324">
    <property type="term" value="C:fungal-type vacuole"/>
    <property type="evidence" value="ECO:0007669"/>
    <property type="project" value="TreeGrafter"/>
</dbReference>
<keyword evidence="9" id="KW-1133">Transmembrane helix</keyword>
<dbReference type="EMBL" id="BTFZ01000011">
    <property type="protein sequence ID" value="GMM36295.1"/>
    <property type="molecule type" value="Genomic_DNA"/>
</dbReference>
<evidence type="ECO:0000256" key="9">
    <source>
        <dbReference type="SAM" id="Phobius"/>
    </source>
</evidence>
<dbReference type="AlphaFoldDB" id="A0AAV5QMZ7"/>
<dbReference type="InterPro" id="IPR043138">
    <property type="entry name" value="GGT_lsub"/>
</dbReference>
<keyword evidence="8" id="KW-0012">Acyltransferase</keyword>
<dbReference type="InterPro" id="IPR043137">
    <property type="entry name" value="GGT_ssub_C"/>
</dbReference>
<name>A0AAV5QMZ7_9ASCO</name>
<keyword evidence="8" id="KW-0808">Transferase</keyword>
<reference evidence="10 11" key="1">
    <citation type="journal article" date="2023" name="Elife">
        <title>Identification of key yeast species and microbe-microbe interactions impacting larval growth of Drosophila in the wild.</title>
        <authorList>
            <person name="Mure A."/>
            <person name="Sugiura Y."/>
            <person name="Maeda R."/>
            <person name="Honda K."/>
            <person name="Sakurai N."/>
            <person name="Takahashi Y."/>
            <person name="Watada M."/>
            <person name="Katoh T."/>
            <person name="Gotoh A."/>
            <person name="Gotoh Y."/>
            <person name="Taniguchi I."/>
            <person name="Nakamura K."/>
            <person name="Hayashi T."/>
            <person name="Katayama T."/>
            <person name="Uemura T."/>
            <person name="Hattori Y."/>
        </authorList>
    </citation>
    <scope>NUCLEOTIDE SEQUENCE [LARGE SCALE GENOMIC DNA]</scope>
    <source>
        <strain evidence="10 11">SC-9</strain>
    </source>
</reference>
<feature type="binding site" evidence="7">
    <location>
        <position position="156"/>
    </location>
    <ligand>
        <name>L-glutamate</name>
        <dbReference type="ChEBI" id="CHEBI:29985"/>
    </ligand>
</feature>
<dbReference type="EC" id="3.4.19.13" evidence="8"/>
<dbReference type="GO" id="GO:0036374">
    <property type="term" value="F:glutathione hydrolase activity"/>
    <property type="evidence" value="ECO:0007669"/>
    <property type="project" value="UniProtKB-UniRule"/>
</dbReference>
<feature type="binding site" evidence="7">
    <location>
        <position position="527"/>
    </location>
    <ligand>
        <name>L-glutamate</name>
        <dbReference type="ChEBI" id="CHEBI:29985"/>
    </ligand>
</feature>
<dbReference type="RefSeq" id="XP_064853291.1">
    <property type="nucleotide sequence ID" value="XM_064997219.1"/>
</dbReference>
<feature type="transmembrane region" description="Helical" evidence="9">
    <location>
        <begin position="22"/>
        <end position="42"/>
    </location>
</feature>
<dbReference type="Gene3D" id="1.10.246.130">
    <property type="match status" value="1"/>
</dbReference>
<comment type="similarity">
    <text evidence="4">Belongs to the gamma-glutamyltransferase family.</text>
</comment>
<dbReference type="GO" id="GO:0006751">
    <property type="term" value="P:glutathione catabolic process"/>
    <property type="evidence" value="ECO:0007669"/>
    <property type="project" value="UniProtKB-UniRule"/>
</dbReference>
<dbReference type="Proteomes" id="UP001360560">
    <property type="component" value="Unassembled WGS sequence"/>
</dbReference>
<keyword evidence="9" id="KW-0472">Membrane</keyword>
<dbReference type="Gene3D" id="3.60.20.40">
    <property type="match status" value="1"/>
</dbReference>
<comment type="caution">
    <text evidence="10">The sequence shown here is derived from an EMBL/GenBank/DDBJ whole genome shotgun (WGS) entry which is preliminary data.</text>
</comment>
<keyword evidence="8" id="KW-0378">Hydrolase</keyword>
<evidence type="ECO:0000313" key="10">
    <source>
        <dbReference type="EMBL" id="GMM36295.1"/>
    </source>
</evidence>
<dbReference type="InterPro" id="IPR029055">
    <property type="entry name" value="Ntn_hydrolases_N"/>
</dbReference>
<dbReference type="Pfam" id="PF01019">
    <property type="entry name" value="G_glu_transpept"/>
    <property type="match status" value="1"/>
</dbReference>
<evidence type="ECO:0000256" key="6">
    <source>
        <dbReference type="PIRSR" id="PIRSR600101-1"/>
    </source>
</evidence>
<sequence>MDGKGIEKTVPLRGWSMKTKKFLLNISLAIIISAFIFTSIGGGESLINNSDDDVPLWPQGLNMGPPAKNPSLNPDEKYLKIGKNGAVASDLEECSFLGGQILQMHNGNAADAAVTVALCIGLINSFSSGIGGGGFILSSRYNSTDGSNDLLSIDAREQAPRLSYKNMYDGSEGGAPKYNDDFEMLSKQVPSKIGGLSIAVPGELKGLYHLYKSHGSGNVEWKDLLEPVIQLAENGFNATTLLSQMVHLAPNVFKKRYRDWSPYVRNYNEVLKCEASGSKHCYKKVRLIKEGDLIKRPNFSETLRTIANNGSDAIFYDPEGPIVKSLVNAIQMNNGIITEADFAEYELKTGIPVKSSFMGNYQVLAPHTGCSSGIALLSSLNVMNRFYHDAGLRNDFAIGGDLTEYQTQRLVEAMKWMGSARTRLGDAVAVDGEGCDEILEQQSRINHLLSDAWSESVYRNISDHHTLSSWKDYNPEFQPVQDNGTSHFSIIDQYNNSVSMTTSVNLLFGSMVVDPNTGIILNDQMDDFSTEGSNAFDLAPSIYNFIQPFKRPLSSMVPVIVLKTSDDLHENVGTTYGSPDMVIGAAGGSRILTSVFQAIVRKYMYQMPLLETIAYPRLHHQLLPEMLYMENYTGSGFKDQMRAKGHKIEVTESKSVMNGVSRDHDSEEWHAVSDWWRKHGGAWAF</sequence>
<evidence type="ECO:0000256" key="4">
    <source>
        <dbReference type="ARBA" id="ARBA00009381"/>
    </source>
</evidence>
<dbReference type="FunFam" id="3.60.20.40:FF:000001">
    <property type="entry name" value="Gamma-glutamyltranspeptidase 1"/>
    <property type="match status" value="1"/>
</dbReference>
<accession>A0AAV5QMZ7</accession>
<evidence type="ECO:0000256" key="3">
    <source>
        <dbReference type="ARBA" id="ARBA00005115"/>
    </source>
</evidence>
<evidence type="ECO:0000256" key="7">
    <source>
        <dbReference type="PIRSR" id="PIRSR600101-2"/>
    </source>
</evidence>
<protein>
    <recommendedName>
        <fullName evidence="8">Glutathione hydrolase</fullName>
        <ecNumber evidence="8">2.3.2.2</ecNumber>
        <ecNumber evidence="8">3.4.19.13</ecNumber>
    </recommendedName>
    <alternativeName>
        <fullName evidence="8">Gamma-glutamyltransferase</fullName>
    </alternativeName>
    <alternativeName>
        <fullName evidence="8">Gamma-glutamyltranspeptidase</fullName>
    </alternativeName>
</protein>
<evidence type="ECO:0000256" key="1">
    <source>
        <dbReference type="ARBA" id="ARBA00001049"/>
    </source>
</evidence>
<organism evidence="10 11">
    <name type="scientific">Saccharomycopsis crataegensis</name>
    <dbReference type="NCBI Taxonomy" id="43959"/>
    <lineage>
        <taxon>Eukaryota</taxon>
        <taxon>Fungi</taxon>
        <taxon>Dikarya</taxon>
        <taxon>Ascomycota</taxon>
        <taxon>Saccharomycotina</taxon>
        <taxon>Saccharomycetes</taxon>
        <taxon>Saccharomycopsidaceae</taxon>
        <taxon>Saccharomycopsis</taxon>
    </lineage>
</organism>
<comment type="function">
    <text evidence="8">Cleaves the gamma-glutamyl peptide bond of glutathione and glutathione conjugates.</text>
</comment>
<gene>
    <name evidence="10" type="ORF">DASC09_036200</name>
</gene>
<proteinExistence type="inferred from homology"/>
<dbReference type="PRINTS" id="PR01210">
    <property type="entry name" value="GGTRANSPTASE"/>
</dbReference>
<dbReference type="PANTHER" id="PTHR11686">
    <property type="entry name" value="GAMMA GLUTAMYL TRANSPEPTIDASE"/>
    <property type="match status" value="1"/>
</dbReference>
<comment type="catalytic activity">
    <reaction evidence="5 8">
        <text>an N-terminal (5-L-glutamyl)-[peptide] + an alpha-amino acid = 5-L-glutamyl amino acid + an N-terminal L-alpha-aminoacyl-[peptide]</text>
        <dbReference type="Rhea" id="RHEA:23904"/>
        <dbReference type="Rhea" id="RHEA-COMP:9780"/>
        <dbReference type="Rhea" id="RHEA-COMP:9795"/>
        <dbReference type="ChEBI" id="CHEBI:77644"/>
        <dbReference type="ChEBI" id="CHEBI:78597"/>
        <dbReference type="ChEBI" id="CHEBI:78599"/>
        <dbReference type="ChEBI" id="CHEBI:78608"/>
        <dbReference type="EC" id="2.3.2.2"/>
    </reaction>
</comment>
<dbReference type="SUPFAM" id="SSF56235">
    <property type="entry name" value="N-terminal nucleophile aminohydrolases (Ntn hydrolases)"/>
    <property type="match status" value="1"/>
</dbReference>
<keyword evidence="11" id="KW-1185">Reference proteome</keyword>
<dbReference type="GeneID" id="90074270"/>
<dbReference type="GO" id="GO:0005886">
    <property type="term" value="C:plasma membrane"/>
    <property type="evidence" value="ECO:0007669"/>
    <property type="project" value="TreeGrafter"/>
</dbReference>
<keyword evidence="9" id="KW-0812">Transmembrane</keyword>
<dbReference type="InterPro" id="IPR000101">
    <property type="entry name" value="GGT_peptidase"/>
</dbReference>
<feature type="binding site" evidence="7">
    <location>
        <begin position="503"/>
        <end position="505"/>
    </location>
    <ligand>
        <name>L-glutamate</name>
        <dbReference type="ChEBI" id="CHEBI:29985"/>
    </ligand>
</feature>
<feature type="binding site" evidence="7">
    <location>
        <begin position="554"/>
        <end position="555"/>
    </location>
    <ligand>
        <name>L-glutamate</name>
        <dbReference type="ChEBI" id="CHEBI:29985"/>
    </ligand>
</feature>
<comment type="catalytic activity">
    <reaction evidence="1 8">
        <text>an S-substituted glutathione + H2O = an S-substituted L-cysteinylglycine + L-glutamate</text>
        <dbReference type="Rhea" id="RHEA:59468"/>
        <dbReference type="ChEBI" id="CHEBI:15377"/>
        <dbReference type="ChEBI" id="CHEBI:29985"/>
        <dbReference type="ChEBI" id="CHEBI:90779"/>
        <dbReference type="ChEBI" id="CHEBI:143103"/>
        <dbReference type="EC" id="3.4.19.13"/>
    </reaction>
</comment>
<dbReference type="EC" id="2.3.2.2" evidence="8"/>
<dbReference type="PANTHER" id="PTHR11686:SF9">
    <property type="entry name" value="RE13973P"/>
    <property type="match status" value="1"/>
</dbReference>
<evidence type="ECO:0000256" key="2">
    <source>
        <dbReference type="ARBA" id="ARBA00001089"/>
    </source>
</evidence>
<comment type="catalytic activity">
    <reaction evidence="2 8">
        <text>glutathione + H2O = L-cysteinylglycine + L-glutamate</text>
        <dbReference type="Rhea" id="RHEA:28807"/>
        <dbReference type="ChEBI" id="CHEBI:15377"/>
        <dbReference type="ChEBI" id="CHEBI:29985"/>
        <dbReference type="ChEBI" id="CHEBI:57925"/>
        <dbReference type="ChEBI" id="CHEBI:61694"/>
        <dbReference type="EC" id="3.4.19.13"/>
    </reaction>
</comment>
<feature type="active site" description="Nucleophile" evidence="6">
    <location>
        <position position="485"/>
    </location>
</feature>